<evidence type="ECO:0000256" key="9">
    <source>
        <dbReference type="RuleBase" id="RU364070"/>
    </source>
</evidence>
<dbReference type="SUPFAM" id="SSF82866">
    <property type="entry name" value="Multidrug efflux transporter AcrB transmembrane domain"/>
    <property type="match status" value="2"/>
</dbReference>
<keyword evidence="3 9" id="KW-0813">Transport</keyword>
<evidence type="ECO:0000256" key="5">
    <source>
        <dbReference type="ARBA" id="ARBA00022519"/>
    </source>
</evidence>
<comment type="similarity">
    <text evidence="2 9">Belongs to the resistance-nodulation-cell division (RND) (TC 2.A.6) family.</text>
</comment>
<dbReference type="Gene3D" id="3.30.2090.10">
    <property type="entry name" value="Multidrug efflux transporter AcrB TolC docking domain, DN and DC subdomains"/>
    <property type="match status" value="2"/>
</dbReference>
<evidence type="ECO:0000256" key="1">
    <source>
        <dbReference type="ARBA" id="ARBA00004429"/>
    </source>
</evidence>
<feature type="transmembrane region" description="Helical" evidence="9">
    <location>
        <begin position="398"/>
        <end position="419"/>
    </location>
</feature>
<dbReference type="Gene3D" id="3.30.70.1430">
    <property type="entry name" value="Multidrug efflux transporter AcrB pore domain"/>
    <property type="match status" value="2"/>
</dbReference>
<dbReference type="InterPro" id="IPR004764">
    <property type="entry name" value="MdtF-like"/>
</dbReference>
<accession>A0A266LT84</accession>
<feature type="transmembrane region" description="Helical" evidence="9">
    <location>
        <begin position="873"/>
        <end position="890"/>
    </location>
</feature>
<keyword evidence="4" id="KW-1003">Cell membrane</keyword>
<dbReference type="InterPro" id="IPR027463">
    <property type="entry name" value="AcrB_DN_DC_subdom"/>
</dbReference>
<organism evidence="10 11">
    <name type="scientific">Pseudomonas fragi</name>
    <dbReference type="NCBI Taxonomy" id="296"/>
    <lineage>
        <taxon>Bacteria</taxon>
        <taxon>Pseudomonadati</taxon>
        <taxon>Pseudomonadota</taxon>
        <taxon>Gammaproteobacteria</taxon>
        <taxon>Pseudomonadales</taxon>
        <taxon>Pseudomonadaceae</taxon>
        <taxon>Pseudomonas</taxon>
    </lineage>
</organism>
<dbReference type="AlphaFoldDB" id="A0A266LT84"/>
<feature type="transmembrane region" description="Helical" evidence="9">
    <location>
        <begin position="368"/>
        <end position="392"/>
    </location>
</feature>
<feature type="transmembrane region" description="Helical" evidence="9">
    <location>
        <begin position="972"/>
        <end position="992"/>
    </location>
</feature>
<dbReference type="RefSeq" id="WP_095029610.1">
    <property type="nucleotide sequence ID" value="NZ_NQKL01000009.1"/>
</dbReference>
<gene>
    <name evidence="10" type="ORF">CJF43_13380</name>
</gene>
<keyword evidence="7 9" id="KW-1133">Transmembrane helix</keyword>
<dbReference type="InterPro" id="IPR001036">
    <property type="entry name" value="Acrflvin-R"/>
</dbReference>
<keyword evidence="5 9" id="KW-0997">Cell inner membrane</keyword>
<dbReference type="SUPFAM" id="SSF82714">
    <property type="entry name" value="Multidrug efflux transporter AcrB TolC docking domain, DN and DC subdomains"/>
    <property type="match status" value="2"/>
</dbReference>
<dbReference type="GO" id="GO:0015562">
    <property type="term" value="F:efflux transmembrane transporter activity"/>
    <property type="evidence" value="ECO:0007669"/>
    <property type="project" value="InterPro"/>
</dbReference>
<feature type="transmembrane region" description="Helical" evidence="9">
    <location>
        <begin position="923"/>
        <end position="944"/>
    </location>
</feature>
<dbReference type="FunFam" id="3.30.70.1430:FF:000001">
    <property type="entry name" value="Efflux pump membrane transporter"/>
    <property type="match status" value="1"/>
</dbReference>
<name>A0A266LT84_PSEFR</name>
<dbReference type="NCBIfam" id="NF000282">
    <property type="entry name" value="RND_permease_1"/>
    <property type="match status" value="1"/>
</dbReference>
<dbReference type="PANTHER" id="PTHR32063:SF32">
    <property type="entry name" value="AMINOGLYCOSIDE EFFLUX PUMP-RELATED"/>
    <property type="match status" value="1"/>
</dbReference>
<dbReference type="FunFam" id="3.30.70.1430:FF:000002">
    <property type="entry name" value="Efflux pump membrane transporter"/>
    <property type="match status" value="1"/>
</dbReference>
<keyword evidence="8 9" id="KW-0472">Membrane</keyword>
<dbReference type="GO" id="GO:0042910">
    <property type="term" value="F:xenobiotic transmembrane transporter activity"/>
    <property type="evidence" value="ECO:0007669"/>
    <property type="project" value="TreeGrafter"/>
</dbReference>
<dbReference type="PANTHER" id="PTHR32063">
    <property type="match status" value="1"/>
</dbReference>
<reference evidence="10 11" key="1">
    <citation type="submission" date="2017-08" db="EMBL/GenBank/DDBJ databases">
        <title>Genomic and metabolic characterisation of spoilage-associated Pseudomonas species.</title>
        <authorList>
            <person name="Stanborough T."/>
            <person name="Fegan N."/>
            <person name="Powell S.M."/>
            <person name="Singh T."/>
            <person name="Tamplin M.L."/>
            <person name="Chandry P.S."/>
        </authorList>
    </citation>
    <scope>NUCLEOTIDE SEQUENCE [LARGE SCALE GENOMIC DNA]</scope>
    <source>
        <strain evidence="10 11">F1820</strain>
    </source>
</reference>
<dbReference type="FunFam" id="1.20.1640.10:FF:000001">
    <property type="entry name" value="Efflux pump membrane transporter"/>
    <property type="match status" value="1"/>
</dbReference>
<feature type="transmembrane region" description="Helical" evidence="9">
    <location>
        <begin position="1004"/>
        <end position="1026"/>
    </location>
</feature>
<comment type="caution">
    <text evidence="10">The sequence shown here is derived from an EMBL/GenBank/DDBJ whole genome shotgun (WGS) entry which is preliminary data.</text>
</comment>
<feature type="transmembrane region" description="Helical" evidence="9">
    <location>
        <begin position="440"/>
        <end position="460"/>
    </location>
</feature>
<dbReference type="SUPFAM" id="SSF82693">
    <property type="entry name" value="Multidrug efflux transporter AcrB pore domain, PN1, PN2, PC1 and PC2 subdomains"/>
    <property type="match status" value="4"/>
</dbReference>
<evidence type="ECO:0000256" key="7">
    <source>
        <dbReference type="ARBA" id="ARBA00022989"/>
    </source>
</evidence>
<dbReference type="Gene3D" id="1.20.1640.10">
    <property type="entry name" value="Multidrug efflux transporter AcrB transmembrane domain"/>
    <property type="match status" value="2"/>
</dbReference>
<evidence type="ECO:0000313" key="11">
    <source>
        <dbReference type="Proteomes" id="UP000216113"/>
    </source>
</evidence>
<protein>
    <recommendedName>
        <fullName evidence="9">Efflux pump membrane transporter</fullName>
    </recommendedName>
</protein>
<evidence type="ECO:0000256" key="6">
    <source>
        <dbReference type="ARBA" id="ARBA00022692"/>
    </source>
</evidence>
<sequence>MARFFIDRPIFAWVIAIVIMLAGAMSITQLPLEQYPDIAPPTVKIAATYTGASAKTVEDSVTQVIEQQMTGIDKLTYMSASSSSAGSASINLTFEAGTDPDVAQMQVQNKLQQVESRLPASVQSEGLTVTKGGSDFLMIAALASDNPSVTGTQIGDYISSTLLDSISRIDGVGEVKTLGSGYAMRIWLDPALLQKYSLMPSDVTTALEAQNTEVSAGQLGALPAVASQQLNATISARSKLQTAEEFRNVVVKSTSTGAVVLLGDVATVELGSDSYDVNSALNGKPAAAMGVQLATGANALQVGEAVKAKLAELEPYYPSEMQLKNVIAYDTTPFVSLSIEEVVKSLGEAIVLVVLIMFLFLQNFRATLIPAITVPVVLLGTFGVLAIFGYSINTLTMFAMVLAIGLLVDDAIVVVENVERVMSEKGLSPLEATRQSMDEITSALIGIALVLSAVFIPMAFFSGSTGIIYRQFSVTIVSAMVLSVLVAMTLTPALCATLLKPVDGKGHGPQSGFFGWFNRSFERSAAAYEKWVAGILRRGGRSLVIYALVVAAMAVGYAKLPTSFLPDEDQGILMAQVQLPVGATDDRTQAVLKQFESYMLEQPEVEAMISISGLGMGGNSQNSARAFIRLKDWSERSGAGQDSASIAQRATRALSSIGDANVFVMQPPAVRGLGQSSGFDLQLKDLAGLGHEALVAAREQFIQLASQDPRLQGVRSNGLDDTPQLKVSIDDRKAGALSLTTSDINATLSTALGGTYVNDFLNQGRVKKVYVQGEASARMQAADLDHWFVRNSNDEMVPFSSFASSSWSYGSPLLERYNGSSSLEVVGDPAPGVSSGVAMDAVESIIKQLPEGISYEWTGQSYQLRLSGSQAPLLYGISVLFVFLCLAALYESWSVPFSVMLVVPLGVVGAVLATRFTGLSNDVYFQVGLLTTVGLAAKNAILIVEFAKHLQEQGNSLVDATLIAVRQRLRPILMTSLAFMFGVLPLALSTGAGSAGRQAIGTGVLGGMFSATVLGIFFVPLFFVMIRRRFSRVPQAQASTTTDRTGEA</sequence>
<evidence type="ECO:0000256" key="2">
    <source>
        <dbReference type="ARBA" id="ARBA00010942"/>
    </source>
</evidence>
<dbReference type="EMBL" id="NQKL01000009">
    <property type="protein sequence ID" value="OZY41276.1"/>
    <property type="molecule type" value="Genomic_DNA"/>
</dbReference>
<proteinExistence type="inferred from homology"/>
<evidence type="ECO:0000313" key="10">
    <source>
        <dbReference type="EMBL" id="OZY41276.1"/>
    </source>
</evidence>
<dbReference type="Gene3D" id="3.30.70.1320">
    <property type="entry name" value="Multidrug efflux transporter AcrB pore domain like"/>
    <property type="match status" value="1"/>
</dbReference>
<keyword evidence="6 9" id="KW-0812">Transmembrane</keyword>
<evidence type="ECO:0000256" key="8">
    <source>
        <dbReference type="ARBA" id="ARBA00023136"/>
    </source>
</evidence>
<feature type="transmembrane region" description="Helical" evidence="9">
    <location>
        <begin position="472"/>
        <end position="499"/>
    </location>
</feature>
<comment type="caution">
    <text evidence="9">Lacks conserved residue(s) required for the propagation of feature annotation.</text>
</comment>
<dbReference type="GO" id="GO:0009636">
    <property type="term" value="P:response to toxic substance"/>
    <property type="evidence" value="ECO:0007669"/>
    <property type="project" value="UniProtKB-ARBA"/>
</dbReference>
<feature type="transmembrane region" description="Helical" evidence="9">
    <location>
        <begin position="342"/>
        <end position="361"/>
    </location>
</feature>
<evidence type="ECO:0000256" key="3">
    <source>
        <dbReference type="ARBA" id="ARBA00022448"/>
    </source>
</evidence>
<dbReference type="Proteomes" id="UP000216113">
    <property type="component" value="Unassembled WGS sequence"/>
</dbReference>
<dbReference type="Gene3D" id="3.30.70.1440">
    <property type="entry name" value="Multidrug efflux transporter AcrB pore domain"/>
    <property type="match status" value="1"/>
</dbReference>
<dbReference type="Pfam" id="PF00873">
    <property type="entry name" value="ACR_tran"/>
    <property type="match status" value="1"/>
</dbReference>
<comment type="subcellular location">
    <subcellularLocation>
        <location evidence="1 9">Cell inner membrane</location>
        <topology evidence="1 9">Multi-pass membrane protein</topology>
    </subcellularLocation>
</comment>
<dbReference type="PRINTS" id="PR00702">
    <property type="entry name" value="ACRIFLAVINRP"/>
</dbReference>
<dbReference type="NCBIfam" id="TIGR00915">
    <property type="entry name" value="2A0602"/>
    <property type="match status" value="1"/>
</dbReference>
<dbReference type="GO" id="GO:0005886">
    <property type="term" value="C:plasma membrane"/>
    <property type="evidence" value="ECO:0007669"/>
    <property type="project" value="UniProtKB-SubCell"/>
</dbReference>
<evidence type="ECO:0000256" key="4">
    <source>
        <dbReference type="ARBA" id="ARBA00022475"/>
    </source>
</evidence>
<feature type="transmembrane region" description="Helical" evidence="9">
    <location>
        <begin position="897"/>
        <end position="917"/>
    </location>
</feature>
<feature type="transmembrane region" description="Helical" evidence="9">
    <location>
        <begin position="543"/>
        <end position="560"/>
    </location>
</feature>